<dbReference type="Gene3D" id="1.25.40.390">
    <property type="match status" value="1"/>
</dbReference>
<dbReference type="InterPro" id="IPR012944">
    <property type="entry name" value="SusD_RagB_dom"/>
</dbReference>
<sequence length="561" mass="64204">MKYLFGFILFMMIASSCNESHFLKEKPLSIYTPENSLVTLQDFQGAVNTLYNKTRWLFHEQTAHERYMFWYGTDLCFGAADYYANSRLNNYEATMIPTEPGVLNFWRYTYAIVNQSNLILSRLKSSGLSDNETTAIRGEALFFRAFGYRILANLYGGVPLLLEEITSPRRDFVRATRIEVYQQAKTDLIESVSLLADIDNVKDGKISKQAAQHLLGEILISLEEYEEAISVLSSVINYPAMALMTERFGTKIGEPGDVCSDLHKTGNQNRSTSGNKETLWALQWDYLNFASTAGDERPRMILPYYNAINITVEDETGKKVTTPAFHLTAEKGGRGIGWAQPTYHMTHGVWTDDTDLRNSSYNIVRDMRIDNENSPAFGKWFVADGFVSQTDTIRMWYPFFMKVTGDVPEELWEKDSNGNPKLTKYGEHIVMSNTTSSYRETYVFRLAETYLLRAEAYLAKSDVENATSDINVVRARAHAKLVKSSEIDIDYLLDERLRELSFEELRMCTLCRMGKLADRNKKYNPLSGKTIKDYHNLWPIPFSEIESNVYAVLEQNPGYTN</sequence>
<name>A0A3D8HIY7_9BACT</name>
<evidence type="ECO:0000313" key="8">
    <source>
        <dbReference type="EMBL" id="MBC8600322.1"/>
    </source>
</evidence>
<feature type="domain" description="SusD-like N-terminal" evidence="7">
    <location>
        <begin position="76"/>
        <end position="214"/>
    </location>
</feature>
<reference evidence="8 11" key="2">
    <citation type="submission" date="2020-08" db="EMBL/GenBank/DDBJ databases">
        <title>Genome public.</title>
        <authorList>
            <person name="Liu C."/>
            <person name="Sun Q."/>
        </authorList>
    </citation>
    <scope>NUCLEOTIDE SEQUENCE [LARGE SCALE GENOMIC DNA]</scope>
    <source>
        <strain evidence="8 11">426_9</strain>
    </source>
</reference>
<dbReference type="PROSITE" id="PS51257">
    <property type="entry name" value="PROKAR_LIPOPROTEIN"/>
    <property type="match status" value="1"/>
</dbReference>
<comment type="similarity">
    <text evidence="2">Belongs to the SusD family.</text>
</comment>
<comment type="caution">
    <text evidence="9">The sequence shown here is derived from an EMBL/GenBank/DDBJ whole genome shotgun (WGS) entry which is preliminary data.</text>
</comment>
<dbReference type="SUPFAM" id="SSF48452">
    <property type="entry name" value="TPR-like"/>
    <property type="match status" value="1"/>
</dbReference>
<dbReference type="Proteomes" id="UP000629596">
    <property type="component" value="Unassembled WGS sequence"/>
</dbReference>
<accession>A0A3D8HIY7</accession>
<evidence type="ECO:0000313" key="9">
    <source>
        <dbReference type="EMBL" id="RDU50954.1"/>
    </source>
</evidence>
<dbReference type="AlphaFoldDB" id="A0A3D8HIY7"/>
<evidence type="ECO:0000313" key="11">
    <source>
        <dbReference type="Proteomes" id="UP000629596"/>
    </source>
</evidence>
<keyword evidence="5" id="KW-0998">Cell outer membrane</keyword>
<evidence type="ECO:0000256" key="1">
    <source>
        <dbReference type="ARBA" id="ARBA00004442"/>
    </source>
</evidence>
<evidence type="ECO:0000259" key="6">
    <source>
        <dbReference type="Pfam" id="PF07980"/>
    </source>
</evidence>
<evidence type="ECO:0000256" key="2">
    <source>
        <dbReference type="ARBA" id="ARBA00006275"/>
    </source>
</evidence>
<dbReference type="EMBL" id="JACRTI010000002">
    <property type="protein sequence ID" value="MBC8600322.1"/>
    <property type="molecule type" value="Genomic_DNA"/>
</dbReference>
<proteinExistence type="inferred from homology"/>
<evidence type="ECO:0000256" key="3">
    <source>
        <dbReference type="ARBA" id="ARBA00022729"/>
    </source>
</evidence>
<feature type="domain" description="RagB/SusD" evidence="6">
    <location>
        <begin position="276"/>
        <end position="559"/>
    </location>
</feature>
<dbReference type="Pfam" id="PF14322">
    <property type="entry name" value="SusD-like_3"/>
    <property type="match status" value="1"/>
</dbReference>
<evidence type="ECO:0000259" key="7">
    <source>
        <dbReference type="Pfam" id="PF14322"/>
    </source>
</evidence>
<dbReference type="InterPro" id="IPR011990">
    <property type="entry name" value="TPR-like_helical_dom_sf"/>
</dbReference>
<dbReference type="InterPro" id="IPR033985">
    <property type="entry name" value="SusD-like_N"/>
</dbReference>
<keyword evidence="3" id="KW-0732">Signal</keyword>
<comment type="subcellular location">
    <subcellularLocation>
        <location evidence="1">Cell outer membrane</location>
    </subcellularLocation>
</comment>
<dbReference type="Proteomes" id="UP000256321">
    <property type="component" value="Unassembled WGS sequence"/>
</dbReference>
<dbReference type="RefSeq" id="WP_115497867.1">
    <property type="nucleotide sequence ID" value="NZ_JACRTI010000002.1"/>
</dbReference>
<evidence type="ECO:0000313" key="10">
    <source>
        <dbReference type="Proteomes" id="UP000256321"/>
    </source>
</evidence>
<organism evidence="9 10">
    <name type="scientific">Parabacteroides acidifaciens</name>
    <dbReference type="NCBI Taxonomy" id="2290935"/>
    <lineage>
        <taxon>Bacteria</taxon>
        <taxon>Pseudomonadati</taxon>
        <taxon>Bacteroidota</taxon>
        <taxon>Bacteroidia</taxon>
        <taxon>Bacteroidales</taxon>
        <taxon>Tannerellaceae</taxon>
        <taxon>Parabacteroides</taxon>
    </lineage>
</organism>
<evidence type="ECO:0000256" key="5">
    <source>
        <dbReference type="ARBA" id="ARBA00023237"/>
    </source>
</evidence>
<dbReference type="Pfam" id="PF07980">
    <property type="entry name" value="SusD_RagB"/>
    <property type="match status" value="1"/>
</dbReference>
<dbReference type="GO" id="GO:0009279">
    <property type="term" value="C:cell outer membrane"/>
    <property type="evidence" value="ECO:0007669"/>
    <property type="project" value="UniProtKB-SubCell"/>
</dbReference>
<evidence type="ECO:0000256" key="4">
    <source>
        <dbReference type="ARBA" id="ARBA00023136"/>
    </source>
</evidence>
<keyword evidence="11" id="KW-1185">Reference proteome</keyword>
<gene>
    <name evidence="9" type="ORF">DWU89_01165</name>
    <name evidence="8" type="ORF">H8784_01145</name>
</gene>
<dbReference type="EMBL" id="QREV01000002">
    <property type="protein sequence ID" value="RDU50954.1"/>
    <property type="molecule type" value="Genomic_DNA"/>
</dbReference>
<reference evidence="9 10" key="1">
    <citation type="submission" date="2018-07" db="EMBL/GenBank/DDBJ databases">
        <title>Parabacteroides acidifaciens nov. sp., isolated from human feces.</title>
        <authorList>
            <person name="Wang Y.J."/>
        </authorList>
    </citation>
    <scope>NUCLEOTIDE SEQUENCE [LARGE SCALE GENOMIC DNA]</scope>
    <source>
        <strain evidence="9 10">426-9</strain>
    </source>
</reference>
<protein>
    <submittedName>
        <fullName evidence="9">RagB/SusD family nutrient uptake outer membrane protein</fullName>
    </submittedName>
</protein>
<keyword evidence="4" id="KW-0472">Membrane</keyword>